<proteinExistence type="predicted"/>
<accession>A0A8S5PHQ9</accession>
<dbReference type="EMBL" id="BK015428">
    <property type="protein sequence ID" value="DAE06149.1"/>
    <property type="molecule type" value="Genomic_DNA"/>
</dbReference>
<organism evidence="1">
    <name type="scientific">Podoviridae sp. ct5bO8</name>
    <dbReference type="NCBI Taxonomy" id="2825219"/>
    <lineage>
        <taxon>Viruses</taxon>
        <taxon>Duplodnaviria</taxon>
        <taxon>Heunggongvirae</taxon>
        <taxon>Uroviricota</taxon>
        <taxon>Caudoviricetes</taxon>
    </lineage>
</organism>
<sequence length="30" mass="3782">MQLYFRVSVTIGKRTETRQRKRDLRLFLRL</sequence>
<protein>
    <submittedName>
        <fullName evidence="1">Uncharacterized protein</fullName>
    </submittedName>
</protein>
<evidence type="ECO:0000313" key="1">
    <source>
        <dbReference type="EMBL" id="DAE06149.1"/>
    </source>
</evidence>
<name>A0A8S5PHQ9_9CAUD</name>
<reference evidence="1" key="1">
    <citation type="journal article" date="2021" name="Proc. Natl. Acad. Sci. U.S.A.">
        <title>A Catalog of Tens of Thousands of Viruses from Human Metagenomes Reveals Hidden Associations with Chronic Diseases.</title>
        <authorList>
            <person name="Tisza M.J."/>
            <person name="Buck C.B."/>
        </authorList>
    </citation>
    <scope>NUCLEOTIDE SEQUENCE</scope>
    <source>
        <strain evidence="1">Ct5bO8</strain>
    </source>
</reference>